<proteinExistence type="predicted"/>
<reference evidence="2" key="1">
    <citation type="submission" date="2023-10" db="EMBL/GenBank/DDBJ databases">
        <authorList>
            <person name="Chen Y."/>
            <person name="Shah S."/>
            <person name="Dougan E. K."/>
            <person name="Thang M."/>
            <person name="Chan C."/>
        </authorList>
    </citation>
    <scope>NUCLEOTIDE SEQUENCE [LARGE SCALE GENOMIC DNA]</scope>
</reference>
<feature type="region of interest" description="Disordered" evidence="1">
    <location>
        <begin position="175"/>
        <end position="208"/>
    </location>
</feature>
<evidence type="ECO:0000313" key="3">
    <source>
        <dbReference type="Proteomes" id="UP001189429"/>
    </source>
</evidence>
<dbReference type="Proteomes" id="UP001189429">
    <property type="component" value="Unassembled WGS sequence"/>
</dbReference>
<name>A0ABN9S7G7_9DINO</name>
<evidence type="ECO:0000313" key="2">
    <source>
        <dbReference type="EMBL" id="CAK0827034.1"/>
    </source>
</evidence>
<evidence type="ECO:0000256" key="1">
    <source>
        <dbReference type="SAM" id="MobiDB-lite"/>
    </source>
</evidence>
<comment type="caution">
    <text evidence="2">The sequence shown here is derived from an EMBL/GenBank/DDBJ whole genome shotgun (WGS) entry which is preliminary data.</text>
</comment>
<dbReference type="EMBL" id="CAUYUJ010009526">
    <property type="protein sequence ID" value="CAK0827034.1"/>
    <property type="molecule type" value="Genomic_DNA"/>
</dbReference>
<feature type="region of interest" description="Disordered" evidence="1">
    <location>
        <begin position="1"/>
        <end position="21"/>
    </location>
</feature>
<feature type="non-terminal residue" evidence="2">
    <location>
        <position position="1"/>
    </location>
</feature>
<protein>
    <submittedName>
        <fullName evidence="2">Uncharacterized protein</fullName>
    </submittedName>
</protein>
<accession>A0ABN9S7G7</accession>
<keyword evidence="3" id="KW-1185">Reference proteome</keyword>
<organism evidence="2 3">
    <name type="scientific">Prorocentrum cordatum</name>
    <dbReference type="NCBI Taxonomy" id="2364126"/>
    <lineage>
        <taxon>Eukaryota</taxon>
        <taxon>Sar</taxon>
        <taxon>Alveolata</taxon>
        <taxon>Dinophyceae</taxon>
        <taxon>Prorocentrales</taxon>
        <taxon>Prorocentraceae</taxon>
        <taxon>Prorocentrum</taxon>
    </lineage>
</organism>
<sequence length="246" mass="27311">AAVKEPDSEEQQGIDGAVAAPEHMKAWRCMPGQKHKEYTKEIWKPKGATPESSTLARWPDGFRIPMSSLTYAEFDAIETAEKIAAKGASVWETRPTASSRIWVSRPTRKNNVFCIHSKVDDAQSQMCQVKATAFEDEEEQVKEAEKLAVKPAQKLASTQGLTKEALMELRDKALPTPTKAEAAQPKQSKAVMPTEPATPTPDEKQILSQTKRAAISRVCEFCGAEPMRMDMFKKYNLCQACYDDSA</sequence>
<gene>
    <name evidence="2" type="ORF">PCOR1329_LOCUS26661</name>
</gene>